<reference evidence="1 2" key="1">
    <citation type="journal article" date="2013" name="Mar. Genomics">
        <title>Expression of sulfatases in Rhodopirellula baltica and the diversity of sulfatases in the genus Rhodopirellula.</title>
        <authorList>
            <person name="Wegner C.E."/>
            <person name="Richter-Heitmann T."/>
            <person name="Klindworth A."/>
            <person name="Klockow C."/>
            <person name="Richter M."/>
            <person name="Achstetter T."/>
            <person name="Glockner F.O."/>
            <person name="Harder J."/>
        </authorList>
    </citation>
    <scope>NUCLEOTIDE SEQUENCE [LARGE SCALE GENOMIC DNA]</scope>
    <source>
        <strain evidence="1 2">SM1</strain>
    </source>
</reference>
<sequence>MDKLMGGDRPRLGMTILVRIGDGTYECRSDSPDDPATSAPEQTHLPKNFLVHHCITP</sequence>
<evidence type="ECO:0000313" key="1">
    <source>
        <dbReference type="EMBL" id="EMI16846.1"/>
    </source>
</evidence>
<dbReference type="PATRIC" id="fig|1265738.3.peg.6217"/>
<accession>M5RCR6</accession>
<protein>
    <submittedName>
        <fullName evidence="1">Uncharacterized protein</fullName>
    </submittedName>
</protein>
<comment type="caution">
    <text evidence="1">The sequence shown here is derived from an EMBL/GenBank/DDBJ whole genome shotgun (WGS) entry which is preliminary data.</text>
</comment>
<dbReference type="AlphaFoldDB" id="M5RCR6"/>
<dbReference type="EMBL" id="ANOG01000902">
    <property type="protein sequence ID" value="EMI16846.1"/>
    <property type="molecule type" value="Genomic_DNA"/>
</dbReference>
<gene>
    <name evidence="1" type="ORF">RMSM_06241</name>
</gene>
<name>M5RCR6_9BACT</name>
<keyword evidence="2" id="KW-1185">Reference proteome</keyword>
<proteinExistence type="predicted"/>
<evidence type="ECO:0000313" key="2">
    <source>
        <dbReference type="Proteomes" id="UP000011991"/>
    </source>
</evidence>
<dbReference type="Proteomes" id="UP000011991">
    <property type="component" value="Unassembled WGS sequence"/>
</dbReference>
<organism evidence="1 2">
    <name type="scientific">Rhodopirellula maiorica SM1</name>
    <dbReference type="NCBI Taxonomy" id="1265738"/>
    <lineage>
        <taxon>Bacteria</taxon>
        <taxon>Pseudomonadati</taxon>
        <taxon>Planctomycetota</taxon>
        <taxon>Planctomycetia</taxon>
        <taxon>Pirellulales</taxon>
        <taxon>Pirellulaceae</taxon>
        <taxon>Novipirellula</taxon>
    </lineage>
</organism>